<evidence type="ECO:0000256" key="4">
    <source>
        <dbReference type="ARBA" id="ARBA00022490"/>
    </source>
</evidence>
<dbReference type="FunFam" id="3.40.850.10:FF:000008">
    <property type="entry name" value="Putative unconventional myosin-IXa"/>
    <property type="match status" value="1"/>
</dbReference>
<dbReference type="RefSeq" id="XP_018012169.1">
    <property type="nucleotide sequence ID" value="XM_018156680.2"/>
</dbReference>
<dbReference type="InterPro" id="IPR002219">
    <property type="entry name" value="PKC_DAG/PE"/>
</dbReference>
<dbReference type="SMART" id="SM00324">
    <property type="entry name" value="RhoGAP"/>
    <property type="match status" value="1"/>
</dbReference>
<keyword evidence="7 15" id="KW-0547">Nucleotide-binding</keyword>
<evidence type="ECO:0000256" key="1">
    <source>
        <dbReference type="ARBA" id="ARBA00004496"/>
    </source>
</evidence>
<dbReference type="Gene3D" id="1.10.555.10">
    <property type="entry name" value="Rho GTPase activation protein"/>
    <property type="match status" value="1"/>
</dbReference>
<dbReference type="InterPro" id="IPR046987">
    <property type="entry name" value="Myo9"/>
</dbReference>
<dbReference type="InterPro" id="IPR008936">
    <property type="entry name" value="Rho_GTPase_activation_prot"/>
</dbReference>
<feature type="domain" description="Phorbol-ester/DAG-type" evidence="17">
    <location>
        <begin position="1758"/>
        <end position="1807"/>
    </location>
</feature>
<organism evidence="21 22">
    <name type="scientific">Hyalella azteca</name>
    <name type="common">Amphipod</name>
    <dbReference type="NCBI Taxonomy" id="294128"/>
    <lineage>
        <taxon>Eukaryota</taxon>
        <taxon>Metazoa</taxon>
        <taxon>Ecdysozoa</taxon>
        <taxon>Arthropoda</taxon>
        <taxon>Crustacea</taxon>
        <taxon>Multicrustacea</taxon>
        <taxon>Malacostraca</taxon>
        <taxon>Eumalacostraca</taxon>
        <taxon>Peracarida</taxon>
        <taxon>Amphipoda</taxon>
        <taxon>Senticaudata</taxon>
        <taxon>Talitrida</taxon>
        <taxon>Talitroidea</taxon>
        <taxon>Hyalellidae</taxon>
        <taxon>Hyalella</taxon>
    </lineage>
</organism>
<dbReference type="InterPro" id="IPR029071">
    <property type="entry name" value="Ubiquitin-like_domsf"/>
</dbReference>
<feature type="compositionally biased region" description="Basic and acidic residues" evidence="16">
    <location>
        <begin position="1062"/>
        <end position="1088"/>
    </location>
</feature>
<gene>
    <name evidence="22" type="primary">LOC108669365</name>
</gene>
<dbReference type="GO" id="GO:0009888">
    <property type="term" value="P:tissue development"/>
    <property type="evidence" value="ECO:0007669"/>
    <property type="project" value="UniProtKB-ARBA"/>
</dbReference>
<keyword evidence="14 15" id="KW-0009">Actin-binding</keyword>
<keyword evidence="21" id="KW-1185">Reference proteome</keyword>
<dbReference type="CDD" id="cd23767">
    <property type="entry name" value="IQCD"/>
    <property type="match status" value="1"/>
</dbReference>
<dbReference type="InterPro" id="IPR036023">
    <property type="entry name" value="MYSc_Myo9"/>
</dbReference>
<comment type="subcellular location">
    <subcellularLocation>
        <location evidence="1">Cytoplasm</location>
    </subcellularLocation>
</comment>
<keyword evidence="5" id="KW-0479">Metal-binding</keyword>
<feature type="region of interest" description="Disordered" evidence="16">
    <location>
        <begin position="1017"/>
        <end position="1141"/>
    </location>
</feature>
<dbReference type="CDD" id="cd20805">
    <property type="entry name" value="C1_DGK_rpt2"/>
    <property type="match status" value="1"/>
</dbReference>
<dbReference type="GO" id="GO:0048731">
    <property type="term" value="P:system development"/>
    <property type="evidence" value="ECO:0007669"/>
    <property type="project" value="UniProtKB-ARBA"/>
</dbReference>
<dbReference type="GeneID" id="108669365"/>
<proteinExistence type="inferred from homology"/>
<dbReference type="Gene3D" id="3.40.850.10">
    <property type="entry name" value="Kinesin motor domain"/>
    <property type="match status" value="2"/>
</dbReference>
<dbReference type="SMART" id="SM00242">
    <property type="entry name" value="MYSc"/>
    <property type="match status" value="1"/>
</dbReference>
<evidence type="ECO:0000313" key="21">
    <source>
        <dbReference type="Proteomes" id="UP000694843"/>
    </source>
</evidence>
<feature type="domain" description="Rho-GAP" evidence="19">
    <location>
        <begin position="1847"/>
        <end position="2034"/>
    </location>
</feature>
<keyword evidence="10 15" id="KW-0067">ATP-binding</keyword>
<sequence length="2225" mass="248901">MDDRRHIVQVYVGAVSQQYEALSIEVHKTTLAQEIVACIAERLEFPNANNYYLAEVVHNAKGEECKERRLASDETPACLQGLWPQNSISHENEAQEYRFCLREKPEQQSCEPSPYESQIIRDYFKRFLHTETKEKEHPDLCQLSNLTEETLLQNLKVRFENGLIYTYVGSILISVNPFKYYPIYNPKYVKIYQNHRMGELPPHIFAIADSAYHSMVKQRKNQCIVISGESGSGKTESTLFLLHHLTMLSQKGSHGSGVEQTILSSGPVLEAFGNAKTKHNNNSSRFGKFIQVSYKENGLVQGACVQKYLLEKSRICSQALNERSYHVFYYLLAGATPQERTSLNLLRPKDYNYLNQSKCYNIEGCDEQFEFLRLKQSMEMVGFTTAKQQRLFSVLSAVLLLGNVEFHQPRGAYQHDESVMVRNTEVVSIVASLLGVANNTLLSALTAKRTVVQGEVLIINYRLSDAVMARNALAKCLYGALFDWIVLQLNYSLLSLKDHTGDKSTNSIGVLDIFGFEDFPGQNRFEQFCINYANERLQRYFNQHVFEYEQEEYQREGIPWKHIEFQDNVDCLALIEAKRTGLLCILDDQCNFPGSTDETFLEKINSVHKDNPHYGMPQRRESAFIINHYAGPVKYQVSGIREKNLDLMRPEVITVLKHSQYSVVRELAGADPVAVYRWAILRAFFRAVNAFRDTTIKNDNNSSRRGSQGRSKYVIDQSRINAALESSHNRLRRTRYSRSSSSGLNNRLRSSTCSSARNKSLQTVKALAQRTQGRGGRKQTYTVTGQFQLSLQALMDTLSQANPYFIRCIKSNANKEANVFDDALVMRQLRYTGMLETVRIRQAGYSVRLTYDEFIQHYRILLPKGLLSSQADVKAFLCSGTAGLDRNEHQEGRTRIFMRESERSKLNTLLHHTILNRILLIQRWYRAVRQRRHFLNLRAAALRIQCCVRRWLAEQHVARLQLQHRAAALIQRVWRGYRQRCVFLAIRRAVLAIQCGFRGNAARARFKVLVEAARQRHSVPHEQLPDDGRSSISTLVSNLSSDAPPPDHVQRRPTVALPDQSSSKREPAEESDKVDSKVRLELIRRASTEDSDDKSSAASRKSSVISQVNSIVDPETNNYTRRKASDESVGLLPPRNQKKTIGKSESDFNLVTNRSSLPEPANDSNELLGSIVLKNELAKRHHSSCDVMSEHDNRSVIAAAQRPPPRRRSAANIAAPEHVGVAGVRRQSEQYRAGQRLAAQRSVPLDTEASVSAESSPPSSPGEGSVGGESRPPGKTKSFRHRHYPKVAPPSLGHAKGPAYASEDSLTEAEDRSPTAQNDAADHLLLFPVRPRAGVPAVPAKSSSLPNESVFLGTQATKQKYNIKRTFKNIMGKGKEGAGSVYPADDDNISVSTTSEGSVPLTPILQTTLPLAYISAPSFESSLPPDFLCSGTREDTSATLEVESLSSSESSSAVSSAHLKKILASSVHSLKQSQLKKGDVCGVCDGIFTNRLFNPGFKCIVCRRVFHQRCLDQSSSIQCSRNSSSLLIPSGNRDALAGTSPPLYHRHSISVSGKKAHTTPALHRPSAAGLTDISAGSGRADNQWNLKGSSQFEDRTIEVVRNKEQLQALERFISLKLHGLKNAPHKSGQEGRGSNANDGPAAIMAESDKKDSQVDQVFTLSLHTFKEMLLSDYSGCSSDTPVLSYKDLTNKFEKMMESTARQHESGCSSFPVTMGVNAFRGFLNEFMAENATAKKRRRRTNRRKKKEKKPTEEIVHGSHKFTHLLINIATSCEVCNSFLWLSAKGLTCSSCKLTCHEKCLPSVDVHCSPNAGKAVITASATKNKSQQASSSGANTSGGAVASRVYGVPLEKQLLVNGVPLVVDRLIQAIEHDGLFTEGLYRKSAATSKVREVKALIEEDCAAVQYAELPVHVLTTLLKAFLRELPEPLLTYDAYDPLLHASHLPDVWEQQEAAYKIISNLPELNLKLTSRLFFHLAKVAHLEQHNRMNCNSLAIVFSPCIIRCNRSLPVPESLSDVSKQTLIIERAISKRLEDYRDTLSRIERVDSEAASTAAKLHHLRESKKAAQRQSSNPVAGSNVKPDPRMALHEYNLEERLSTLEDARELLEDRLPEILPGGSSEEDTLDLSRAGSEEDINVDTRRKDLEFSERNLYRVGVRSEAEREAPLPNRRPALGRQLSEDSQLRARSGAALLGVEGKENIKRRRHIAPSNRTLPPDDDEDDDTVMV</sequence>
<dbReference type="Gene3D" id="3.10.20.90">
    <property type="entry name" value="Phosphatidylinositol 3-kinase Catalytic Subunit, Chain A, domain 1"/>
    <property type="match status" value="1"/>
</dbReference>
<dbReference type="PANTHER" id="PTHR46184:SF5">
    <property type="entry name" value="UNCONVENTIONAL MYOSIN-IXA-LIKE"/>
    <property type="match status" value="1"/>
</dbReference>
<dbReference type="PRINTS" id="PR00193">
    <property type="entry name" value="MYOSINHEAVY"/>
</dbReference>
<dbReference type="GO" id="GO:0048513">
    <property type="term" value="P:animal organ development"/>
    <property type="evidence" value="ECO:0007669"/>
    <property type="project" value="UniProtKB-ARBA"/>
</dbReference>
<evidence type="ECO:0000256" key="13">
    <source>
        <dbReference type="ARBA" id="ARBA00023175"/>
    </source>
</evidence>
<evidence type="ECO:0000256" key="12">
    <source>
        <dbReference type="ARBA" id="ARBA00023123"/>
    </source>
</evidence>
<evidence type="ECO:0000256" key="14">
    <source>
        <dbReference type="ARBA" id="ARBA00023203"/>
    </source>
</evidence>
<dbReference type="GO" id="GO:0005884">
    <property type="term" value="C:actin filament"/>
    <property type="evidence" value="ECO:0007669"/>
    <property type="project" value="TreeGrafter"/>
</dbReference>
<dbReference type="SMART" id="SM00314">
    <property type="entry name" value="RA"/>
    <property type="match status" value="1"/>
</dbReference>
<dbReference type="InterPro" id="IPR000048">
    <property type="entry name" value="IQ_motif_EF-hand-BS"/>
</dbReference>
<dbReference type="CDD" id="cd01385">
    <property type="entry name" value="MYSc_Myo9"/>
    <property type="match status" value="1"/>
</dbReference>
<dbReference type="GO" id="GO:0008270">
    <property type="term" value="F:zinc ion binding"/>
    <property type="evidence" value="ECO:0007669"/>
    <property type="project" value="UniProtKB-KW"/>
</dbReference>
<dbReference type="Gene3D" id="6.20.240.20">
    <property type="match status" value="1"/>
</dbReference>
<dbReference type="InterPro" id="IPR000198">
    <property type="entry name" value="RhoGAP_dom"/>
</dbReference>
<feature type="region of interest" description="Disordered" evidence="16">
    <location>
        <begin position="2196"/>
        <end position="2225"/>
    </location>
</feature>
<feature type="compositionally biased region" description="Low complexity" evidence="16">
    <location>
        <begin position="737"/>
        <end position="751"/>
    </location>
</feature>
<feature type="region of interest" description="Disordered" evidence="16">
    <location>
        <begin position="726"/>
        <end position="757"/>
    </location>
</feature>
<dbReference type="InterPro" id="IPR046349">
    <property type="entry name" value="C1-like_sf"/>
</dbReference>
<evidence type="ECO:0000259" key="19">
    <source>
        <dbReference type="PROSITE" id="PS50238"/>
    </source>
</evidence>
<dbReference type="Gene3D" id="1.20.120.720">
    <property type="entry name" value="Myosin VI head, motor domain, U50 subdomain"/>
    <property type="match status" value="1"/>
</dbReference>
<dbReference type="SMART" id="SM00109">
    <property type="entry name" value="C1"/>
    <property type="match status" value="2"/>
</dbReference>
<dbReference type="Gene3D" id="1.20.58.530">
    <property type="match status" value="1"/>
</dbReference>
<keyword evidence="6" id="KW-0677">Repeat</keyword>
<evidence type="ECO:0000256" key="2">
    <source>
        <dbReference type="ARBA" id="ARBA00008314"/>
    </source>
</evidence>
<dbReference type="Gene3D" id="1.10.10.820">
    <property type="match status" value="1"/>
</dbReference>
<dbReference type="InterPro" id="IPR000159">
    <property type="entry name" value="RA_dom"/>
</dbReference>
<reference evidence="22" key="1">
    <citation type="submission" date="2025-08" db="UniProtKB">
        <authorList>
            <consortium name="RefSeq"/>
        </authorList>
    </citation>
    <scope>IDENTIFICATION</scope>
    <source>
        <tissue evidence="22">Whole organism</tissue>
    </source>
</reference>
<keyword evidence="8" id="KW-0863">Zinc-finger</keyword>
<feature type="region of interest" description="Disordered" evidence="16">
    <location>
        <begin position="1730"/>
        <end position="1753"/>
    </location>
</feature>
<accession>A0A8B7NEY2</accession>
<dbReference type="Proteomes" id="UP000694843">
    <property type="component" value="Unplaced"/>
</dbReference>
<dbReference type="PROSITE" id="PS51456">
    <property type="entry name" value="MYOSIN_MOTOR"/>
    <property type="match status" value="1"/>
</dbReference>
<feature type="domain" description="Ras-associating" evidence="18">
    <location>
        <begin position="4"/>
        <end position="106"/>
    </location>
</feature>
<feature type="domain" description="Myosin motor" evidence="20">
    <location>
        <begin position="135"/>
        <end position="911"/>
    </location>
</feature>
<dbReference type="PROSITE" id="PS50096">
    <property type="entry name" value="IQ"/>
    <property type="match status" value="2"/>
</dbReference>
<dbReference type="InterPro" id="IPR001609">
    <property type="entry name" value="Myosin_head_motor_dom-like"/>
</dbReference>
<protein>
    <submittedName>
        <fullName evidence="22">Unconventional myosin-IXb</fullName>
    </submittedName>
</protein>
<dbReference type="GO" id="GO:0016459">
    <property type="term" value="C:myosin complex"/>
    <property type="evidence" value="ECO:0007669"/>
    <property type="project" value="UniProtKB-KW"/>
</dbReference>
<evidence type="ECO:0000259" key="20">
    <source>
        <dbReference type="PROSITE" id="PS51456"/>
    </source>
</evidence>
<keyword evidence="4" id="KW-0963">Cytoplasm</keyword>
<dbReference type="Gene3D" id="1.20.5.190">
    <property type="match status" value="2"/>
</dbReference>
<dbReference type="GO" id="GO:0005096">
    <property type="term" value="F:GTPase activator activity"/>
    <property type="evidence" value="ECO:0007669"/>
    <property type="project" value="UniProtKB-KW"/>
</dbReference>
<feature type="region of interest" description="Disordered" evidence="16">
    <location>
        <begin position="2052"/>
        <end position="2083"/>
    </location>
</feature>
<feature type="compositionally biased region" description="Low complexity" evidence="16">
    <location>
        <begin position="1248"/>
        <end position="1273"/>
    </location>
</feature>
<keyword evidence="13 15" id="KW-0505">Motor protein</keyword>
<dbReference type="OrthoDB" id="312459at2759"/>
<dbReference type="SUPFAM" id="SSF52540">
    <property type="entry name" value="P-loop containing nucleoside triphosphate hydrolases"/>
    <property type="match status" value="2"/>
</dbReference>
<evidence type="ECO:0000313" key="22">
    <source>
        <dbReference type="RefSeq" id="XP_018012169.1"/>
    </source>
</evidence>
<evidence type="ECO:0000256" key="16">
    <source>
        <dbReference type="SAM" id="MobiDB-lite"/>
    </source>
</evidence>
<name>A0A8B7NEY2_HYAAZ</name>
<dbReference type="FunFam" id="1.10.10.820:FF:000001">
    <property type="entry name" value="Myosin heavy chain"/>
    <property type="match status" value="1"/>
</dbReference>
<evidence type="ECO:0000256" key="5">
    <source>
        <dbReference type="ARBA" id="ARBA00022723"/>
    </source>
</evidence>
<dbReference type="KEGG" id="hazt:108669365"/>
<evidence type="ECO:0000259" key="18">
    <source>
        <dbReference type="PROSITE" id="PS50200"/>
    </source>
</evidence>
<dbReference type="GO" id="GO:0005524">
    <property type="term" value="F:ATP binding"/>
    <property type="evidence" value="ECO:0007669"/>
    <property type="project" value="UniProtKB-UniRule"/>
</dbReference>
<feature type="compositionally biased region" description="Polar residues" evidence="16">
    <location>
        <begin position="1107"/>
        <end position="1119"/>
    </location>
</feature>
<feature type="compositionally biased region" description="Basic residues" evidence="16">
    <location>
        <begin position="1733"/>
        <end position="1748"/>
    </location>
</feature>
<keyword evidence="12 15" id="KW-0518">Myosin</keyword>
<keyword evidence="11" id="KW-0175">Coiled coil</keyword>
<dbReference type="PROSITE" id="PS50081">
    <property type="entry name" value="ZF_DAG_PE_2"/>
    <property type="match status" value="2"/>
</dbReference>
<dbReference type="CDD" id="cd20818">
    <property type="entry name" value="C1_Myosin-IX"/>
    <property type="match status" value="1"/>
</dbReference>
<keyword evidence="9" id="KW-0862">Zinc</keyword>
<evidence type="ECO:0000256" key="11">
    <source>
        <dbReference type="ARBA" id="ARBA00023054"/>
    </source>
</evidence>
<dbReference type="SUPFAM" id="SSF54236">
    <property type="entry name" value="Ubiquitin-like"/>
    <property type="match status" value="1"/>
</dbReference>
<feature type="compositionally biased region" description="Low complexity" evidence="16">
    <location>
        <begin position="1096"/>
        <end position="1106"/>
    </location>
</feature>
<evidence type="ECO:0000256" key="15">
    <source>
        <dbReference type="PROSITE-ProRule" id="PRU00782"/>
    </source>
</evidence>
<dbReference type="SUPFAM" id="SSF57889">
    <property type="entry name" value="Cysteine-rich domain"/>
    <property type="match status" value="2"/>
</dbReference>
<feature type="region of interest" description="Disordered" evidence="16">
    <location>
        <begin position="2158"/>
        <end position="2180"/>
    </location>
</feature>
<dbReference type="Gene3D" id="3.30.60.20">
    <property type="match status" value="2"/>
</dbReference>
<dbReference type="InterPro" id="IPR036961">
    <property type="entry name" value="Kinesin_motor_dom_sf"/>
</dbReference>
<feature type="binding site" evidence="15">
    <location>
        <begin position="228"/>
        <end position="235"/>
    </location>
    <ligand>
        <name>ATP</name>
        <dbReference type="ChEBI" id="CHEBI:30616"/>
    </ligand>
</feature>
<evidence type="ECO:0000256" key="9">
    <source>
        <dbReference type="ARBA" id="ARBA00022833"/>
    </source>
</evidence>
<feature type="compositionally biased region" description="Low complexity" evidence="16">
    <location>
        <begin position="1030"/>
        <end position="1041"/>
    </location>
</feature>
<evidence type="ECO:0000256" key="7">
    <source>
        <dbReference type="ARBA" id="ARBA00022741"/>
    </source>
</evidence>
<feature type="region of interest" description="Actin-binding" evidence="15">
    <location>
        <begin position="791"/>
        <end position="813"/>
    </location>
</feature>
<dbReference type="Pfam" id="PF00788">
    <property type="entry name" value="RA"/>
    <property type="match status" value="1"/>
</dbReference>
<dbReference type="GO" id="GO:0035556">
    <property type="term" value="P:intracellular signal transduction"/>
    <property type="evidence" value="ECO:0007669"/>
    <property type="project" value="InterPro"/>
</dbReference>
<evidence type="ECO:0000256" key="6">
    <source>
        <dbReference type="ARBA" id="ARBA00022737"/>
    </source>
</evidence>
<dbReference type="GO" id="GO:0005737">
    <property type="term" value="C:cytoplasm"/>
    <property type="evidence" value="ECO:0007669"/>
    <property type="project" value="UniProtKB-SubCell"/>
</dbReference>
<dbReference type="SUPFAM" id="SSF48350">
    <property type="entry name" value="GTPase activation domain, GAP"/>
    <property type="match status" value="1"/>
</dbReference>
<evidence type="ECO:0000256" key="10">
    <source>
        <dbReference type="ARBA" id="ARBA00022840"/>
    </source>
</evidence>
<dbReference type="PROSITE" id="PS50238">
    <property type="entry name" value="RHOGAP"/>
    <property type="match status" value="1"/>
</dbReference>
<feature type="domain" description="Phorbol-ester/DAG-type" evidence="17">
    <location>
        <begin position="1467"/>
        <end position="1519"/>
    </location>
</feature>
<feature type="region of interest" description="Disordered" evidence="16">
    <location>
        <begin position="1232"/>
        <end position="1316"/>
    </location>
</feature>
<dbReference type="OMA" id="SWTNIEY"/>
<dbReference type="Pfam" id="PF00130">
    <property type="entry name" value="C1_1"/>
    <property type="match status" value="1"/>
</dbReference>
<comment type="similarity">
    <text evidence="2 15">Belongs to the TRAFAC class myosin-kinesin ATPase superfamily. Myosin family.</text>
</comment>
<dbReference type="Pfam" id="PF00612">
    <property type="entry name" value="IQ"/>
    <property type="match status" value="1"/>
</dbReference>
<dbReference type="PROSITE" id="PS00479">
    <property type="entry name" value="ZF_DAG_PE_1"/>
    <property type="match status" value="2"/>
</dbReference>
<dbReference type="Pfam" id="PF00063">
    <property type="entry name" value="Myosin_head"/>
    <property type="match status" value="2"/>
</dbReference>
<dbReference type="Pfam" id="PF00620">
    <property type="entry name" value="RhoGAP"/>
    <property type="match status" value="1"/>
</dbReference>
<keyword evidence="3" id="KW-0343">GTPase activation</keyword>
<feature type="region of interest" description="Disordered" evidence="16">
    <location>
        <begin position="1556"/>
        <end position="1575"/>
    </location>
</feature>
<dbReference type="PANTHER" id="PTHR46184">
    <property type="entry name" value="UNCONVENTIONAL MYOSIN-IXB-LIKE PROTEIN"/>
    <property type="match status" value="1"/>
</dbReference>
<dbReference type="InterPro" id="IPR027417">
    <property type="entry name" value="P-loop_NTPase"/>
</dbReference>
<feature type="compositionally biased region" description="Basic and acidic residues" evidence="16">
    <location>
        <begin position="1019"/>
        <end position="1029"/>
    </location>
</feature>
<feature type="compositionally biased region" description="Acidic residues" evidence="16">
    <location>
        <begin position="2214"/>
        <end position="2225"/>
    </location>
</feature>
<dbReference type="PROSITE" id="PS50200">
    <property type="entry name" value="RA"/>
    <property type="match status" value="1"/>
</dbReference>
<evidence type="ECO:0000256" key="3">
    <source>
        <dbReference type="ARBA" id="ARBA00022468"/>
    </source>
</evidence>
<evidence type="ECO:0000256" key="8">
    <source>
        <dbReference type="ARBA" id="ARBA00022771"/>
    </source>
</evidence>
<evidence type="ECO:0000259" key="17">
    <source>
        <dbReference type="PROSITE" id="PS50081"/>
    </source>
</evidence>
<dbReference type="GO" id="GO:0051015">
    <property type="term" value="F:actin filament binding"/>
    <property type="evidence" value="ECO:0007669"/>
    <property type="project" value="TreeGrafter"/>
</dbReference>
<dbReference type="GO" id="GO:0000146">
    <property type="term" value="F:microfilament motor activity"/>
    <property type="evidence" value="ECO:0007669"/>
    <property type="project" value="InterPro"/>
</dbReference>
<dbReference type="SMART" id="SM00015">
    <property type="entry name" value="IQ"/>
    <property type="match status" value="4"/>
</dbReference>